<accession>A0A1E3HD77</accession>
<dbReference type="Pfam" id="PF00743">
    <property type="entry name" value="FMO-like"/>
    <property type="match status" value="2"/>
</dbReference>
<dbReference type="PANTHER" id="PTHR23023">
    <property type="entry name" value="DIMETHYLANILINE MONOOXYGENASE"/>
    <property type="match status" value="1"/>
</dbReference>
<keyword evidence="6" id="KW-0560">Oxidoreductase</keyword>
<comment type="cofactor">
    <cofactor evidence="1">
        <name>FAD</name>
        <dbReference type="ChEBI" id="CHEBI:57692"/>
    </cofactor>
</comment>
<reference evidence="8" key="3">
    <citation type="submission" date="2024-01" db="EMBL/GenBank/DDBJ databases">
        <authorList>
            <person name="Coelho M.A."/>
            <person name="David-Palma M."/>
            <person name="Shea T."/>
            <person name="Sun S."/>
            <person name="Cuomo C.A."/>
            <person name="Heitman J."/>
        </authorList>
    </citation>
    <scope>NUCLEOTIDE SEQUENCE</scope>
    <source>
        <strain evidence="8">CBS 7841</strain>
    </source>
</reference>
<keyword evidence="4" id="KW-0274">FAD</keyword>
<dbReference type="GO" id="GO:0050660">
    <property type="term" value="F:flavin adenine dinucleotide binding"/>
    <property type="evidence" value="ECO:0007669"/>
    <property type="project" value="InterPro"/>
</dbReference>
<comment type="similarity">
    <text evidence="2">Belongs to the FMO family.</text>
</comment>
<dbReference type="Gene3D" id="3.50.50.60">
    <property type="entry name" value="FAD/NAD(P)-binding domain"/>
    <property type="match status" value="2"/>
</dbReference>
<dbReference type="PRINTS" id="PR00370">
    <property type="entry name" value="FMOXYGENASE"/>
</dbReference>
<dbReference type="Proteomes" id="UP000094043">
    <property type="component" value="Chromosome 1"/>
</dbReference>
<dbReference type="GeneID" id="91084219"/>
<evidence type="ECO:0000313" key="8">
    <source>
        <dbReference type="EMBL" id="WVN84867.1"/>
    </source>
</evidence>
<dbReference type="InterPro" id="IPR036188">
    <property type="entry name" value="FAD/NAD-bd_sf"/>
</dbReference>
<name>A0A1E3HD77_9TREE</name>
<reference evidence="8" key="1">
    <citation type="submission" date="2016-06" db="EMBL/GenBank/DDBJ databases">
        <authorList>
            <person name="Cuomo C."/>
            <person name="Litvintseva A."/>
            <person name="Heitman J."/>
            <person name="Chen Y."/>
            <person name="Sun S."/>
            <person name="Springer D."/>
            <person name="Dromer F."/>
            <person name="Young S."/>
            <person name="Zeng Q."/>
            <person name="Chapman S."/>
            <person name="Gujja S."/>
            <person name="Saif S."/>
            <person name="Birren B."/>
        </authorList>
    </citation>
    <scope>NUCLEOTIDE SEQUENCE</scope>
    <source>
        <strain evidence="8">CBS 7841</strain>
    </source>
</reference>
<dbReference type="InterPro" id="IPR000960">
    <property type="entry name" value="Flavin_mOase"/>
</dbReference>
<gene>
    <name evidence="8" type="ORF">L203_100003</name>
</gene>
<evidence type="ECO:0000256" key="2">
    <source>
        <dbReference type="ARBA" id="ARBA00009183"/>
    </source>
</evidence>
<evidence type="ECO:0000256" key="4">
    <source>
        <dbReference type="ARBA" id="ARBA00022827"/>
    </source>
</evidence>
<dbReference type="GO" id="GO:0050661">
    <property type="term" value="F:NADP binding"/>
    <property type="evidence" value="ECO:0007669"/>
    <property type="project" value="InterPro"/>
</dbReference>
<dbReference type="FunFam" id="3.50.50.60:FF:000138">
    <property type="entry name" value="Flavin-containing monooxygenase"/>
    <property type="match status" value="1"/>
</dbReference>
<evidence type="ECO:0000313" key="9">
    <source>
        <dbReference type="Proteomes" id="UP000094043"/>
    </source>
</evidence>
<protein>
    <submittedName>
        <fullName evidence="8">Uncharacterized protein</fullName>
    </submittedName>
</protein>
<dbReference type="RefSeq" id="XP_066065568.1">
    <property type="nucleotide sequence ID" value="XM_066209471.1"/>
</dbReference>
<dbReference type="VEuPathDB" id="FungiDB:L203_06632"/>
<sequence length="470" mass="52883">MAATQPVVKTIAVIGAGPSGIAAAKYLVSERTFSKLTVFEQRSNAGGIWNTDFRSSPADSMAFPSPIYHDMESNIPSEIMQYYNRPFPDSDPLLPGAGLVLEYLRDYASEVLPHVHMRFGHRVVAVTPAVTNECTHWTMVVEDVNTGSIIRESYDAVVVANGRYNKPYMPDVHGLDNWKQSYPDSVMHSKFYRDAKMFKDKKVVIVGFSSSGVDIANAIEPVCSKPLLISQNSTNGLSPGSKGFQEGKTMLPGIIEFDSRRKAITFADGREETEVDHIIFCTGYDYDYPFLSSLPGFEEGNGDGNIRTYQHIFHVDYPTLAFIMLPLRAVAFPFAETQSAVVARVWSGRLQLPVHREMQNWIEKNMQERGRGKRFHMLSWPADAEYMNAMYSWCQQARAEKGGGYLVPPFWGEKEKWLRRTLHEIRRATEAQGEARFLIKTVAQAGFHFPGEEPKVDAAMVTPPSWIKDE</sequence>
<evidence type="ECO:0000256" key="6">
    <source>
        <dbReference type="ARBA" id="ARBA00023002"/>
    </source>
</evidence>
<keyword evidence="9" id="KW-1185">Reference proteome</keyword>
<dbReference type="SUPFAM" id="SSF51905">
    <property type="entry name" value="FAD/NAD(P)-binding domain"/>
    <property type="match status" value="2"/>
</dbReference>
<dbReference type="GO" id="GO:0004499">
    <property type="term" value="F:N,N-dimethylaniline monooxygenase activity"/>
    <property type="evidence" value="ECO:0007669"/>
    <property type="project" value="InterPro"/>
</dbReference>
<dbReference type="AlphaFoldDB" id="A0A1E3HD77"/>
<dbReference type="KEGG" id="cdep:91084219"/>
<proteinExistence type="inferred from homology"/>
<dbReference type="InterPro" id="IPR020946">
    <property type="entry name" value="Flavin_mOase-like"/>
</dbReference>
<organism evidence="8 9">
    <name type="scientific">Cryptococcus depauperatus CBS 7841</name>
    <dbReference type="NCBI Taxonomy" id="1295531"/>
    <lineage>
        <taxon>Eukaryota</taxon>
        <taxon>Fungi</taxon>
        <taxon>Dikarya</taxon>
        <taxon>Basidiomycota</taxon>
        <taxon>Agaricomycotina</taxon>
        <taxon>Tremellomycetes</taxon>
        <taxon>Tremellales</taxon>
        <taxon>Cryptococcaceae</taxon>
        <taxon>Cryptococcus</taxon>
    </lineage>
</organism>
<dbReference type="InterPro" id="IPR050346">
    <property type="entry name" value="FMO-like"/>
</dbReference>
<evidence type="ECO:0000256" key="7">
    <source>
        <dbReference type="ARBA" id="ARBA00023033"/>
    </source>
</evidence>
<keyword evidence="3" id="KW-0285">Flavoprotein</keyword>
<reference evidence="8" key="2">
    <citation type="journal article" date="2022" name="Elife">
        <title>Obligate sexual reproduction of a homothallic fungus closely related to the Cryptococcus pathogenic species complex.</title>
        <authorList>
            <person name="Passer A.R."/>
            <person name="Clancey S.A."/>
            <person name="Shea T."/>
            <person name="David-Palma M."/>
            <person name="Averette A.F."/>
            <person name="Boekhout T."/>
            <person name="Porcel B.M."/>
            <person name="Nowrousian M."/>
            <person name="Cuomo C.A."/>
            <person name="Sun S."/>
            <person name="Heitman J."/>
            <person name="Coelho M.A."/>
        </authorList>
    </citation>
    <scope>NUCLEOTIDE SEQUENCE</scope>
    <source>
        <strain evidence="8">CBS 7841</strain>
    </source>
</reference>
<dbReference type="EMBL" id="CP143784">
    <property type="protein sequence ID" value="WVN84867.1"/>
    <property type="molecule type" value="Genomic_DNA"/>
</dbReference>
<keyword evidence="7" id="KW-0503">Monooxygenase</keyword>
<dbReference type="OrthoDB" id="66881at2759"/>
<evidence type="ECO:0000256" key="5">
    <source>
        <dbReference type="ARBA" id="ARBA00022857"/>
    </source>
</evidence>
<keyword evidence="5" id="KW-0521">NADP</keyword>
<evidence type="ECO:0000256" key="3">
    <source>
        <dbReference type="ARBA" id="ARBA00022630"/>
    </source>
</evidence>
<evidence type="ECO:0000256" key="1">
    <source>
        <dbReference type="ARBA" id="ARBA00001974"/>
    </source>
</evidence>